<gene>
    <name evidence="1" type="ORF">METZ01_LOCUS439574</name>
</gene>
<dbReference type="EMBL" id="UINC01178521">
    <property type="protein sequence ID" value="SVD86720.1"/>
    <property type="molecule type" value="Genomic_DNA"/>
</dbReference>
<organism evidence="1">
    <name type="scientific">marine metagenome</name>
    <dbReference type="NCBI Taxonomy" id="408172"/>
    <lineage>
        <taxon>unclassified sequences</taxon>
        <taxon>metagenomes</taxon>
        <taxon>ecological metagenomes</taxon>
    </lineage>
</organism>
<sequence>MSGSKSPVYIGAGSSDLAVTEALNIIENAEVISNHVVTAQRFAQLTGSTVTNASTEVDTTKYSALEYAQGTTASTGGSAKDYAQKVNGGISGATSDHSAKAWAVGGTGITDTASKGAAMEWAAKAENSTVDGTLYSALHYSAKASDAQT</sequence>
<proteinExistence type="predicted"/>
<reference evidence="1" key="1">
    <citation type="submission" date="2018-05" db="EMBL/GenBank/DDBJ databases">
        <authorList>
            <person name="Lanie J.A."/>
            <person name="Ng W.-L."/>
            <person name="Kazmierczak K.M."/>
            <person name="Andrzejewski T.M."/>
            <person name="Davidsen T.M."/>
            <person name="Wayne K.J."/>
            <person name="Tettelin H."/>
            <person name="Glass J.I."/>
            <person name="Rusch D."/>
            <person name="Podicherti R."/>
            <person name="Tsui H.-C.T."/>
            <person name="Winkler M.E."/>
        </authorList>
    </citation>
    <scope>NUCLEOTIDE SEQUENCE</scope>
</reference>
<feature type="non-terminal residue" evidence="1">
    <location>
        <position position="149"/>
    </location>
</feature>
<protein>
    <submittedName>
        <fullName evidence="1">Uncharacterized protein</fullName>
    </submittedName>
</protein>
<name>A0A382YUE1_9ZZZZ</name>
<dbReference type="AlphaFoldDB" id="A0A382YUE1"/>
<accession>A0A382YUE1</accession>
<evidence type="ECO:0000313" key="1">
    <source>
        <dbReference type="EMBL" id="SVD86720.1"/>
    </source>
</evidence>